<feature type="non-terminal residue" evidence="1">
    <location>
        <position position="1"/>
    </location>
</feature>
<sequence>LNDRVVQCGQAVRSDIPRFREKIPFVTVEQAVFCYVKSPRPNLIAPSCLYLLGRRLQLGAGEIIQSWLDALCCGQRSRFLMQTGQPITLSRRRSVEGSGKLAEMSQDILTDQIGQK</sequence>
<dbReference type="Proteomes" id="UP001283361">
    <property type="component" value="Unassembled WGS sequence"/>
</dbReference>
<name>A0AAE0ZNP9_9GAST</name>
<accession>A0AAE0ZNP9</accession>
<evidence type="ECO:0000313" key="2">
    <source>
        <dbReference type="Proteomes" id="UP001283361"/>
    </source>
</evidence>
<dbReference type="AlphaFoldDB" id="A0AAE0ZNP9"/>
<evidence type="ECO:0000313" key="1">
    <source>
        <dbReference type="EMBL" id="KAK3772809.1"/>
    </source>
</evidence>
<protein>
    <submittedName>
        <fullName evidence="1">Uncharacterized protein</fullName>
    </submittedName>
</protein>
<dbReference type="EMBL" id="JAWDGP010003601">
    <property type="protein sequence ID" value="KAK3772809.1"/>
    <property type="molecule type" value="Genomic_DNA"/>
</dbReference>
<gene>
    <name evidence="1" type="ORF">RRG08_058600</name>
</gene>
<proteinExistence type="predicted"/>
<comment type="caution">
    <text evidence="1">The sequence shown here is derived from an EMBL/GenBank/DDBJ whole genome shotgun (WGS) entry which is preliminary data.</text>
</comment>
<reference evidence="1" key="1">
    <citation type="journal article" date="2023" name="G3 (Bethesda)">
        <title>A reference genome for the long-term kleptoplast-retaining sea slug Elysia crispata morphotype clarki.</title>
        <authorList>
            <person name="Eastman K.E."/>
            <person name="Pendleton A.L."/>
            <person name="Shaikh M.A."/>
            <person name="Suttiyut T."/>
            <person name="Ogas R."/>
            <person name="Tomko P."/>
            <person name="Gavelis G."/>
            <person name="Widhalm J.R."/>
            <person name="Wisecaver J.H."/>
        </authorList>
    </citation>
    <scope>NUCLEOTIDE SEQUENCE</scope>
    <source>
        <strain evidence="1">ECLA1</strain>
    </source>
</reference>
<keyword evidence="2" id="KW-1185">Reference proteome</keyword>
<organism evidence="1 2">
    <name type="scientific">Elysia crispata</name>
    <name type="common">lettuce slug</name>
    <dbReference type="NCBI Taxonomy" id="231223"/>
    <lineage>
        <taxon>Eukaryota</taxon>
        <taxon>Metazoa</taxon>
        <taxon>Spiralia</taxon>
        <taxon>Lophotrochozoa</taxon>
        <taxon>Mollusca</taxon>
        <taxon>Gastropoda</taxon>
        <taxon>Heterobranchia</taxon>
        <taxon>Euthyneura</taxon>
        <taxon>Panpulmonata</taxon>
        <taxon>Sacoglossa</taxon>
        <taxon>Placobranchoidea</taxon>
        <taxon>Plakobranchidae</taxon>
        <taxon>Elysia</taxon>
    </lineage>
</organism>